<accession>A0ABT0R9E9</accession>
<keyword evidence="1" id="KW-0812">Transmembrane</keyword>
<proteinExistence type="predicted"/>
<evidence type="ECO:0000313" key="3">
    <source>
        <dbReference type="Proteomes" id="UP001202031"/>
    </source>
</evidence>
<dbReference type="Proteomes" id="UP001202031">
    <property type="component" value="Unassembled WGS sequence"/>
</dbReference>
<feature type="transmembrane region" description="Helical" evidence="1">
    <location>
        <begin position="7"/>
        <end position="25"/>
    </location>
</feature>
<dbReference type="EMBL" id="JAMGSI010000002">
    <property type="protein sequence ID" value="MCL6657563.1"/>
    <property type="molecule type" value="Genomic_DNA"/>
</dbReference>
<dbReference type="GeneID" id="84024117"/>
<evidence type="ECO:0000256" key="1">
    <source>
        <dbReference type="SAM" id="Phobius"/>
    </source>
</evidence>
<dbReference type="RefSeq" id="WP_146019163.1">
    <property type="nucleotide sequence ID" value="NZ_CP029701.1"/>
</dbReference>
<reference evidence="2 3" key="1">
    <citation type="submission" date="2022-03" db="EMBL/GenBank/DDBJ databases">
        <title>Taxonomic description of new species and reclassification of some bacterial strains.</title>
        <authorList>
            <person name="Ndongo S."/>
        </authorList>
    </citation>
    <scope>NUCLEOTIDE SEQUENCE [LARGE SCALE GENOMIC DNA]</scope>
    <source>
        <strain evidence="2 3">Marseille-P6666</strain>
    </source>
</reference>
<evidence type="ECO:0008006" key="4">
    <source>
        <dbReference type="Google" id="ProtNLM"/>
    </source>
</evidence>
<comment type="caution">
    <text evidence="2">The sequence shown here is derived from an EMBL/GenBank/DDBJ whole genome shotgun (WGS) entry which is preliminary data.</text>
</comment>
<keyword evidence="3" id="KW-1185">Reference proteome</keyword>
<keyword evidence="1" id="KW-1133">Transmembrane helix</keyword>
<organism evidence="2 3">
    <name type="scientific">Akkermansia massiliensis</name>
    <dbReference type="NCBI Taxonomy" id="2927224"/>
    <lineage>
        <taxon>Bacteria</taxon>
        <taxon>Pseudomonadati</taxon>
        <taxon>Verrucomicrobiota</taxon>
        <taxon>Verrucomicrobiia</taxon>
        <taxon>Verrucomicrobiales</taxon>
        <taxon>Akkermansiaceae</taxon>
        <taxon>Akkermansia</taxon>
    </lineage>
</organism>
<protein>
    <recommendedName>
        <fullName evidence="4">DUF4830 domain-containing protein</fullName>
    </recommendedName>
</protein>
<evidence type="ECO:0000313" key="2">
    <source>
        <dbReference type="EMBL" id="MCL6657563.1"/>
    </source>
</evidence>
<name>A0ABT0R9E9_9BACT</name>
<gene>
    <name evidence="2" type="ORF">M8N44_09595</name>
</gene>
<sequence length="146" mass="16873">MKKLIRIFIFVIAGLIILTCINYGYTAWSIHHWKNVLEQSSFEQLKNEYAKYYYQVEGPPAEQLLIYQQKQLLPNIFYHDLIVMKSSISGIKIYTGSRLKSTSRGTMKEKLKLYQEDGFKEGENVSSVGEVFSSSLKLAGFKEYGH</sequence>
<keyword evidence="1" id="KW-0472">Membrane</keyword>